<proteinExistence type="inferred from homology"/>
<dbReference type="InterPro" id="IPR008919">
    <property type="entry name" value="Retrov_capsid_N"/>
</dbReference>
<dbReference type="SUPFAM" id="SSF56672">
    <property type="entry name" value="DNA/RNA polymerases"/>
    <property type="match status" value="1"/>
</dbReference>
<dbReference type="Pfam" id="PF00075">
    <property type="entry name" value="RNase_H"/>
    <property type="match status" value="1"/>
</dbReference>
<name>A0AA35QQA4_9SAUR</name>
<dbReference type="PANTHER" id="PTHR33064">
    <property type="entry name" value="POL PROTEIN"/>
    <property type="match status" value="1"/>
</dbReference>
<evidence type="ECO:0000256" key="9">
    <source>
        <dbReference type="ARBA" id="ARBA00022884"/>
    </source>
</evidence>
<dbReference type="PROSITE" id="PS50878">
    <property type="entry name" value="RT_POL"/>
    <property type="match status" value="1"/>
</dbReference>
<dbReference type="PROSITE" id="PS50175">
    <property type="entry name" value="ASP_PROT_RETROV"/>
    <property type="match status" value="1"/>
</dbReference>
<feature type="region of interest" description="Disordered" evidence="13">
    <location>
        <begin position="368"/>
        <end position="418"/>
    </location>
</feature>
<sequence>MEEKPRQLEYLAAFETVKGLLQVSKGAPSYQLPILNPGRQPMPPPYEGHFADDTVEQALVPFYYREPTPPIPSDSSDSDEETGDGGARGSKNQRLTRLQARKNNPIVETRSLTERPIEETEETPGTSGQESSTAVQMPLRALPIPPIQPDGAPRMVYTHQPFYTADLVTWSNQMPSLRDDPDKCHRQISAIFSTHNPTWPDVHVLLNALFNEAEKADILTKAGEAIESPDYQRGRPAALAALSAQCLRIEPTWDYNTTNGIWCLNLFKRAILDGVKAAGQRTVNWTKVQTVLQGPNEHPSDYYTRLVSAIKTWGGIDPENPQHEVIVKGFFKDQASPDIRKALNLQIGYDGKSVSEILSIAKSVYNSRDERKRKEAKPETEHILALSMEPNSSRGRSFNRGRGGRGGGPPAPHRPWGPNTGGCYYCQEEGHIKSPAQAIYPVLALSPDDPICTIEIDGHPYRCLLDTGATYSTLTSSHLEPGSETKKVMGLDGIPRTCPLSQPAKVTLGPLLAEHTFLLTSSPVNLLGRDLLCKLNATIKCSEDGIYLYMPEDSVPAFQGMVLEEKLDRQFPELPPELENELPPSLWGTESTSVGLLLSATPVRITYRTDRPFPCTKQYPLPKEAIDGLTPMIEDFLSKGILVPCASPCNTPVLPIKKPSTEGAPVRYRFVQDLRLVNQFVIPRHPVVGNPNSLLNAIPAGTTWYSAADLCSAFFSIPLDPASQFLFAFTWGPSQLTWTRLPQGYVESPAIFSAILHQDLQDVCLPANSALLLYVDDILLCSTSEEACKLDTKYLLSELARKGHKVSPKKLQYCKQEVKYLGHILGVGFCRAWIAGYSEITKPLTAMTRQDHPDTLVWEEEAYKSFERLKRELRSAPALGLPDYRTPFNLFIHEQMGVASGVLTQPFRDQERPVAYYSLQLDNTAKGAVSCLRAIAAAAILLEKAQETVLGHEITIHVPHSVSTLLTLRGCHHFSNSRLNRYEALLLTPSNVTIKRVNSLNPATLLPLPDDGTPHHDCATIVRQAEKPREDLDHLPLENPDLILYTDGSSKVIEGERKTGYAVVSDFEVLESNPINPQYSAQAAELIALIRACELGEGKRTTIYTDRIPRRKATASVVARALLQDIIPRYGIPRRLDSDRGTHFTAEVVQLVAKALQIKWDLHTPYHPQSSGQVEQLDVGEAELTNYIIQLQTQLLRLHQYAAIEGQNLPIDVHAHSFHPGDWILVKVYQKAPLQPAWEAVKVGEKNAWLHHTRCKTSPPPQETLENPEEDYAYETPPHSPGVTAPNWTSEIVPDSNAIKLRLKCV</sequence>
<dbReference type="InterPro" id="IPR043128">
    <property type="entry name" value="Rev_trsase/Diguanyl_cyclase"/>
</dbReference>
<keyword evidence="12" id="KW-0233">DNA recombination</keyword>
<evidence type="ECO:0000256" key="13">
    <source>
        <dbReference type="SAM" id="MobiDB-lite"/>
    </source>
</evidence>
<dbReference type="Pfam" id="PF02093">
    <property type="entry name" value="Gag_p30"/>
    <property type="match status" value="1"/>
</dbReference>
<dbReference type="InterPro" id="IPR000477">
    <property type="entry name" value="RT_dom"/>
</dbReference>
<dbReference type="InterPro" id="IPR001584">
    <property type="entry name" value="Integrase_cat-core"/>
</dbReference>
<accession>A0AA35QQA4</accession>
<keyword evidence="5" id="KW-0540">Nuclease</keyword>
<evidence type="ECO:0000259" key="14">
    <source>
        <dbReference type="PROSITE" id="PS50175"/>
    </source>
</evidence>
<dbReference type="InterPro" id="IPR001995">
    <property type="entry name" value="Peptidase_A2_cat"/>
</dbReference>
<evidence type="ECO:0000259" key="16">
    <source>
        <dbReference type="PROSITE" id="PS50994"/>
    </source>
</evidence>
<dbReference type="InterPro" id="IPR043502">
    <property type="entry name" value="DNA/RNA_pol_sf"/>
</dbReference>
<dbReference type="InterPro" id="IPR012337">
    <property type="entry name" value="RNaseH-like_sf"/>
</dbReference>
<evidence type="ECO:0000256" key="3">
    <source>
        <dbReference type="ARBA" id="ARBA00022679"/>
    </source>
</evidence>
<keyword evidence="11" id="KW-0695">RNA-directed DNA polymerase</keyword>
<dbReference type="PANTHER" id="PTHR33064:SF29">
    <property type="entry name" value="PEPTIDASE A2 DOMAIN-CONTAINING PROTEIN-RELATED"/>
    <property type="match status" value="1"/>
</dbReference>
<evidence type="ECO:0000259" key="15">
    <source>
        <dbReference type="PROSITE" id="PS50878"/>
    </source>
</evidence>
<comment type="similarity">
    <text evidence="1">Belongs to the beta type-B retroviral polymerase family. HERV class-II K(HML-2) pol subfamily.</text>
</comment>
<dbReference type="Gene3D" id="3.30.420.10">
    <property type="entry name" value="Ribonuclease H-like superfamily/Ribonuclease H"/>
    <property type="match status" value="2"/>
</dbReference>
<gene>
    <name evidence="17" type="ORF">PODLI_1B015299</name>
</gene>
<dbReference type="Proteomes" id="UP001178461">
    <property type="component" value="Unassembled WGS sequence"/>
</dbReference>
<evidence type="ECO:0000256" key="10">
    <source>
        <dbReference type="ARBA" id="ARBA00022908"/>
    </source>
</evidence>
<dbReference type="SUPFAM" id="SSF50630">
    <property type="entry name" value="Acid proteases"/>
    <property type="match status" value="1"/>
</dbReference>
<dbReference type="Gene3D" id="3.10.20.370">
    <property type="match status" value="1"/>
</dbReference>
<feature type="domain" description="Reverse transcriptase" evidence="15">
    <location>
        <begin position="637"/>
        <end position="825"/>
    </location>
</feature>
<feature type="compositionally biased region" description="Basic and acidic residues" evidence="13">
    <location>
        <begin position="368"/>
        <end position="382"/>
    </location>
</feature>
<feature type="domain" description="Peptidase A2" evidence="14">
    <location>
        <begin position="461"/>
        <end position="531"/>
    </location>
</feature>
<dbReference type="GO" id="GO:0004190">
    <property type="term" value="F:aspartic-type endopeptidase activity"/>
    <property type="evidence" value="ECO:0007669"/>
    <property type="project" value="InterPro"/>
</dbReference>
<dbReference type="GO" id="GO:0006508">
    <property type="term" value="P:proteolysis"/>
    <property type="evidence" value="ECO:0007669"/>
    <property type="project" value="InterPro"/>
</dbReference>
<dbReference type="PROSITE" id="PS00141">
    <property type="entry name" value="ASP_PROTEASE"/>
    <property type="match status" value="1"/>
</dbReference>
<dbReference type="InterPro" id="IPR051320">
    <property type="entry name" value="Viral_Replic_Matur_Polypro"/>
</dbReference>
<feature type="region of interest" description="Disordered" evidence="13">
    <location>
        <begin position="64"/>
        <end position="134"/>
    </location>
</feature>
<evidence type="ECO:0000256" key="11">
    <source>
        <dbReference type="ARBA" id="ARBA00022918"/>
    </source>
</evidence>
<keyword evidence="10" id="KW-0229">DNA integration</keyword>
<protein>
    <recommendedName>
        <fullName evidence="2">ribonuclease H</fullName>
        <ecNumber evidence="2">3.1.26.4</ecNumber>
    </recommendedName>
</protein>
<evidence type="ECO:0000256" key="4">
    <source>
        <dbReference type="ARBA" id="ARBA00022695"/>
    </source>
</evidence>
<dbReference type="SUPFAM" id="SSF53098">
    <property type="entry name" value="Ribonuclease H-like"/>
    <property type="match status" value="2"/>
</dbReference>
<dbReference type="Gene3D" id="1.10.375.10">
    <property type="entry name" value="Human Immunodeficiency Virus Type 1 Capsid Protein"/>
    <property type="match status" value="1"/>
</dbReference>
<dbReference type="GO" id="GO:0019068">
    <property type="term" value="P:virion assembly"/>
    <property type="evidence" value="ECO:0007669"/>
    <property type="project" value="InterPro"/>
</dbReference>
<dbReference type="InterPro" id="IPR002156">
    <property type="entry name" value="RNaseH_domain"/>
</dbReference>
<evidence type="ECO:0000256" key="7">
    <source>
        <dbReference type="ARBA" id="ARBA00022801"/>
    </source>
</evidence>
<dbReference type="Pfam" id="PF00077">
    <property type="entry name" value="RVP"/>
    <property type="match status" value="1"/>
</dbReference>
<dbReference type="GO" id="GO:0006310">
    <property type="term" value="P:DNA recombination"/>
    <property type="evidence" value="ECO:0007669"/>
    <property type="project" value="UniProtKB-KW"/>
</dbReference>
<evidence type="ECO:0000256" key="6">
    <source>
        <dbReference type="ARBA" id="ARBA00022759"/>
    </source>
</evidence>
<keyword evidence="18" id="KW-1185">Reference proteome</keyword>
<dbReference type="InterPro" id="IPR041577">
    <property type="entry name" value="RT_RNaseH_2"/>
</dbReference>
<dbReference type="InterPro" id="IPR003036">
    <property type="entry name" value="Gag_P30"/>
</dbReference>
<feature type="domain" description="Integrase catalytic" evidence="16">
    <location>
        <begin position="1070"/>
        <end position="1177"/>
    </location>
</feature>
<evidence type="ECO:0000256" key="12">
    <source>
        <dbReference type="ARBA" id="ARBA00023172"/>
    </source>
</evidence>
<evidence type="ECO:0000256" key="1">
    <source>
        <dbReference type="ARBA" id="ARBA00010879"/>
    </source>
</evidence>
<evidence type="ECO:0000313" key="17">
    <source>
        <dbReference type="EMBL" id="CAI7934919.1"/>
    </source>
</evidence>
<dbReference type="Gene3D" id="3.10.10.10">
    <property type="entry name" value="HIV Type 1 Reverse Transcriptase, subunit A, domain 1"/>
    <property type="match status" value="1"/>
</dbReference>
<dbReference type="SUPFAM" id="SSF47943">
    <property type="entry name" value="Retrovirus capsid protein, N-terminal core domain"/>
    <property type="match status" value="1"/>
</dbReference>
<dbReference type="Gene3D" id="2.40.70.10">
    <property type="entry name" value="Acid Proteases"/>
    <property type="match status" value="1"/>
</dbReference>
<keyword evidence="3" id="KW-0808">Transferase</keyword>
<dbReference type="InterPro" id="IPR018061">
    <property type="entry name" value="Retropepsins"/>
</dbReference>
<dbReference type="GO" id="GO:0003723">
    <property type="term" value="F:RNA binding"/>
    <property type="evidence" value="ECO:0007669"/>
    <property type="project" value="UniProtKB-KW"/>
</dbReference>
<dbReference type="PROSITE" id="PS50994">
    <property type="entry name" value="INTEGRASE"/>
    <property type="match status" value="1"/>
</dbReference>
<keyword evidence="4" id="KW-0548">Nucleotidyltransferase</keyword>
<feature type="compositionally biased region" description="Low complexity" evidence="13">
    <location>
        <begin position="123"/>
        <end position="133"/>
    </location>
</feature>
<evidence type="ECO:0000256" key="2">
    <source>
        <dbReference type="ARBA" id="ARBA00012180"/>
    </source>
</evidence>
<dbReference type="Gene3D" id="3.30.70.270">
    <property type="match status" value="1"/>
</dbReference>
<feature type="region of interest" description="Disordered" evidence="13">
    <location>
        <begin position="1253"/>
        <end position="1278"/>
    </location>
</feature>
<comment type="caution">
    <text evidence="17">The sequence shown here is derived from an EMBL/GenBank/DDBJ whole genome shotgun (WGS) entry which is preliminary data.</text>
</comment>
<dbReference type="InterPro" id="IPR036397">
    <property type="entry name" value="RNaseH_sf"/>
</dbReference>
<dbReference type="InterPro" id="IPR021109">
    <property type="entry name" value="Peptidase_aspartic_dom_sf"/>
</dbReference>
<dbReference type="Pfam" id="PF00078">
    <property type="entry name" value="RVT_1"/>
    <property type="match status" value="1"/>
</dbReference>
<dbReference type="EMBL" id="CANTUW010000011">
    <property type="protein sequence ID" value="CAI7934919.1"/>
    <property type="molecule type" value="Genomic_DNA"/>
</dbReference>
<dbReference type="GO" id="GO:0004523">
    <property type="term" value="F:RNA-DNA hybrid ribonuclease activity"/>
    <property type="evidence" value="ECO:0007669"/>
    <property type="project" value="UniProtKB-EC"/>
</dbReference>
<dbReference type="EC" id="3.1.26.4" evidence="2"/>
<dbReference type="GO" id="GO:0015074">
    <property type="term" value="P:DNA integration"/>
    <property type="evidence" value="ECO:0007669"/>
    <property type="project" value="UniProtKB-KW"/>
</dbReference>
<dbReference type="GO" id="GO:0003964">
    <property type="term" value="F:RNA-directed DNA polymerase activity"/>
    <property type="evidence" value="ECO:0007669"/>
    <property type="project" value="UniProtKB-KW"/>
</dbReference>
<evidence type="ECO:0000256" key="8">
    <source>
        <dbReference type="ARBA" id="ARBA00022842"/>
    </source>
</evidence>
<evidence type="ECO:0000256" key="5">
    <source>
        <dbReference type="ARBA" id="ARBA00022722"/>
    </source>
</evidence>
<keyword evidence="7" id="KW-0378">Hydrolase</keyword>
<keyword evidence="6" id="KW-0255">Endonuclease</keyword>
<evidence type="ECO:0000313" key="18">
    <source>
        <dbReference type="Proteomes" id="UP001178461"/>
    </source>
</evidence>
<dbReference type="InterPro" id="IPR001969">
    <property type="entry name" value="Aspartic_peptidase_AS"/>
</dbReference>
<dbReference type="Gene3D" id="2.30.30.850">
    <property type="match status" value="1"/>
</dbReference>
<reference evidence="17" key="1">
    <citation type="submission" date="2022-12" db="EMBL/GenBank/DDBJ databases">
        <authorList>
            <person name="Alioto T."/>
            <person name="Alioto T."/>
            <person name="Gomez Garrido J."/>
        </authorList>
    </citation>
    <scope>NUCLEOTIDE SEQUENCE</scope>
</reference>
<keyword evidence="9" id="KW-0694">RNA-binding</keyword>
<keyword evidence="8" id="KW-0460">Magnesium</keyword>
<organism evidence="17 18">
    <name type="scientific">Podarcis lilfordi</name>
    <name type="common">Lilford's wall lizard</name>
    <dbReference type="NCBI Taxonomy" id="74358"/>
    <lineage>
        <taxon>Eukaryota</taxon>
        <taxon>Metazoa</taxon>
        <taxon>Chordata</taxon>
        <taxon>Craniata</taxon>
        <taxon>Vertebrata</taxon>
        <taxon>Euteleostomi</taxon>
        <taxon>Lepidosauria</taxon>
        <taxon>Squamata</taxon>
        <taxon>Bifurcata</taxon>
        <taxon>Unidentata</taxon>
        <taxon>Episquamata</taxon>
        <taxon>Laterata</taxon>
        <taxon>Lacertibaenia</taxon>
        <taxon>Lacertidae</taxon>
        <taxon>Podarcis</taxon>
    </lineage>
</organism>
<dbReference type="Pfam" id="PF17919">
    <property type="entry name" value="RT_RNaseH_2"/>
    <property type="match status" value="1"/>
</dbReference>